<dbReference type="AlphaFoldDB" id="A0A2D6YG21"/>
<dbReference type="InterPro" id="IPR016187">
    <property type="entry name" value="CTDL_fold"/>
</dbReference>
<dbReference type="Gene3D" id="3.90.1580.10">
    <property type="entry name" value="paralog of FGE (formylglycine-generating enzyme)"/>
    <property type="match status" value="1"/>
</dbReference>
<feature type="domain" description="Sulfatase-modifying factor enzyme-like" evidence="2">
    <location>
        <begin position="42"/>
        <end position="100"/>
    </location>
</feature>
<protein>
    <recommendedName>
        <fullName evidence="2">Sulfatase-modifying factor enzyme-like domain-containing protein</fullName>
    </recommendedName>
</protein>
<name>A0A2D6YG21_9DELT</name>
<feature type="region of interest" description="Disordered" evidence="1">
    <location>
        <begin position="24"/>
        <end position="47"/>
    </location>
</feature>
<dbReference type="EMBL" id="NZEX01000013">
    <property type="protein sequence ID" value="MAH62114.1"/>
    <property type="molecule type" value="Genomic_DNA"/>
</dbReference>
<proteinExistence type="predicted"/>
<evidence type="ECO:0000256" key="1">
    <source>
        <dbReference type="SAM" id="MobiDB-lite"/>
    </source>
</evidence>
<dbReference type="InterPro" id="IPR042095">
    <property type="entry name" value="SUMF_sf"/>
</dbReference>
<dbReference type="Proteomes" id="UP000226525">
    <property type="component" value="Unassembled WGS sequence"/>
</dbReference>
<dbReference type="SUPFAM" id="SSF56436">
    <property type="entry name" value="C-type lectin-like"/>
    <property type="match status" value="1"/>
</dbReference>
<gene>
    <name evidence="3" type="ORF">CMN54_01435</name>
</gene>
<evidence type="ECO:0000313" key="3">
    <source>
        <dbReference type="EMBL" id="MAH62114.1"/>
    </source>
</evidence>
<dbReference type="Pfam" id="PF03781">
    <property type="entry name" value="FGE-sulfatase"/>
    <property type="match status" value="1"/>
</dbReference>
<comment type="caution">
    <text evidence="3">The sequence shown here is derived from an EMBL/GenBank/DDBJ whole genome shotgun (WGS) entry which is preliminary data.</text>
</comment>
<dbReference type="InterPro" id="IPR005532">
    <property type="entry name" value="SUMF_dom"/>
</dbReference>
<evidence type="ECO:0000313" key="4">
    <source>
        <dbReference type="Proteomes" id="UP000226525"/>
    </source>
</evidence>
<reference evidence="4" key="1">
    <citation type="submission" date="2017-09" db="EMBL/GenBank/DDBJ databases">
        <title>The Reconstruction of 2,631 Draft Metagenome-Assembled Genomes from the Global Oceans.</title>
        <authorList>
            <person name="Tully B.J."/>
            <person name="Graham E.D."/>
            <person name="Heidelberg J.F."/>
        </authorList>
    </citation>
    <scope>NUCLEOTIDE SEQUENCE [LARGE SCALE GENOMIC DNA]</scope>
</reference>
<sequence>MNEKSVGEEFRLITEAEWKDAGRKGGKKIRFGNGKDEISDVPTQAGGSYSPNSLGLIDFSGNVADWTEDKYQKSYQGLPELNPLSQNGRSNAVRGGNIVNLLPDTEPQHILCSGRGQSRSILDQFDL</sequence>
<organism evidence="3 4">
    <name type="scientific">SAR324 cluster bacterium</name>
    <dbReference type="NCBI Taxonomy" id="2024889"/>
    <lineage>
        <taxon>Bacteria</taxon>
        <taxon>Deltaproteobacteria</taxon>
        <taxon>SAR324 cluster</taxon>
    </lineage>
</organism>
<evidence type="ECO:0000259" key="2">
    <source>
        <dbReference type="Pfam" id="PF03781"/>
    </source>
</evidence>
<accession>A0A2D6YG21</accession>